<gene>
    <name evidence="4" type="ORF">AB5I84_05910</name>
</gene>
<feature type="chain" id="PRO_5046239888" evidence="2">
    <location>
        <begin position="24"/>
        <end position="194"/>
    </location>
</feature>
<proteinExistence type="predicted"/>
<dbReference type="RefSeq" id="WP_369454933.1">
    <property type="nucleotide sequence ID" value="NZ_JBGCUO010000001.1"/>
</dbReference>
<dbReference type="SUPFAM" id="SSF56925">
    <property type="entry name" value="OMPA-like"/>
    <property type="match status" value="1"/>
</dbReference>
<sequence length="194" mass="21415">MRWLGKLGWVLVALTLVGAEAVADTPQVSYRYLDGGYQKMTGDLGPDGFFLRGSYGFHERFYVAGGVDQLEKSGVKQQVMSLGGGMVMPVDSRTDVYGELRLVRAKITVKMPWIGSVSDSDSGFQVEAGGRMMLSPQWEARAFLRYMDVGDADETFIGGQGVYRLHEQFALHAGASRLMDASEFLFELGGRFNF</sequence>
<accession>A0ABV4AGP8</accession>
<comment type="caution">
    <text evidence="4">The sequence shown here is derived from an EMBL/GenBank/DDBJ whole genome shotgun (WGS) entry which is preliminary data.</text>
</comment>
<evidence type="ECO:0000256" key="1">
    <source>
        <dbReference type="ARBA" id="ARBA00022729"/>
    </source>
</evidence>
<keyword evidence="5" id="KW-1185">Reference proteome</keyword>
<dbReference type="InterPro" id="IPR011250">
    <property type="entry name" value="OMP/PagP_B-barrel"/>
</dbReference>
<name>A0ABV4AGP8_9GAMM</name>
<dbReference type="Gene3D" id="2.40.160.20">
    <property type="match status" value="1"/>
</dbReference>
<evidence type="ECO:0000256" key="2">
    <source>
        <dbReference type="SAM" id="SignalP"/>
    </source>
</evidence>
<evidence type="ECO:0000313" key="4">
    <source>
        <dbReference type="EMBL" id="MEY1661683.1"/>
    </source>
</evidence>
<dbReference type="Pfam" id="PF13505">
    <property type="entry name" value="OMP_b-brl"/>
    <property type="match status" value="1"/>
</dbReference>
<feature type="domain" description="Outer membrane protein beta-barrel" evidence="3">
    <location>
        <begin position="10"/>
        <end position="155"/>
    </location>
</feature>
<evidence type="ECO:0000313" key="5">
    <source>
        <dbReference type="Proteomes" id="UP001562065"/>
    </source>
</evidence>
<organism evidence="4 5">
    <name type="scientific">Isoalcanivorax beigongshangi</name>
    <dbReference type="NCBI Taxonomy" id="3238810"/>
    <lineage>
        <taxon>Bacteria</taxon>
        <taxon>Pseudomonadati</taxon>
        <taxon>Pseudomonadota</taxon>
        <taxon>Gammaproteobacteria</taxon>
        <taxon>Oceanospirillales</taxon>
        <taxon>Alcanivoracaceae</taxon>
        <taxon>Isoalcanivorax</taxon>
    </lineage>
</organism>
<dbReference type="EMBL" id="JBGCUO010000001">
    <property type="protein sequence ID" value="MEY1661683.1"/>
    <property type="molecule type" value="Genomic_DNA"/>
</dbReference>
<keyword evidence="1 2" id="KW-0732">Signal</keyword>
<dbReference type="Proteomes" id="UP001562065">
    <property type="component" value="Unassembled WGS sequence"/>
</dbReference>
<feature type="signal peptide" evidence="2">
    <location>
        <begin position="1"/>
        <end position="23"/>
    </location>
</feature>
<evidence type="ECO:0000259" key="3">
    <source>
        <dbReference type="Pfam" id="PF13505"/>
    </source>
</evidence>
<dbReference type="InterPro" id="IPR027385">
    <property type="entry name" value="Beta-barrel_OMP"/>
</dbReference>
<protein>
    <submittedName>
        <fullName evidence="4">Outer membrane beta-barrel protein</fullName>
    </submittedName>
</protein>
<reference evidence="4 5" key="1">
    <citation type="submission" date="2024-07" db="EMBL/GenBank/DDBJ databases">
        <authorList>
            <person name="Ren Q."/>
        </authorList>
    </citation>
    <scope>NUCLEOTIDE SEQUENCE [LARGE SCALE GENOMIC DNA]</scope>
    <source>
        <strain evidence="4 5">REN37</strain>
    </source>
</reference>